<dbReference type="EMBL" id="BAAAPB010000008">
    <property type="protein sequence ID" value="GAA1976654.1"/>
    <property type="molecule type" value="Genomic_DNA"/>
</dbReference>
<evidence type="ECO:0000313" key="3">
    <source>
        <dbReference type="EMBL" id="GAA1976654.1"/>
    </source>
</evidence>
<keyword evidence="4" id="KW-1185">Reference proteome</keyword>
<accession>A0ABN2RXD4</accession>
<keyword evidence="2" id="KW-0732">Signal</keyword>
<feature type="region of interest" description="Disordered" evidence="1">
    <location>
        <begin position="22"/>
        <end position="96"/>
    </location>
</feature>
<sequence length="273" mass="25719">MRIVVVLGACATVLALAACGAKDSAGSPGAESSVVGGVPGSGSPSAGASDGGAPDGASSDGGSSGDGSSDQARSGSGNDAGAPDAPVSGGVQGSASLPSLPIGGNVSFEAARKPVCASLAWNGGDLPDGVAVRITWLALPDGVARASASCEGRPCLHAASFTADERSCTVGLRWNGASASGTEETISATGKVTCEKQSDCDHVKEAAASGGGTASVELPAASDSDSGSDSGSESGSDSGSDSVSSDAAEPSVTADAPEASDTASAEPTDVGSP</sequence>
<evidence type="ECO:0000313" key="4">
    <source>
        <dbReference type="Proteomes" id="UP001500571"/>
    </source>
</evidence>
<comment type="caution">
    <text evidence="3">The sequence shown here is derived from an EMBL/GenBank/DDBJ whole genome shotgun (WGS) entry which is preliminary data.</text>
</comment>
<feature type="signal peptide" evidence="2">
    <location>
        <begin position="1"/>
        <end position="17"/>
    </location>
</feature>
<proteinExistence type="predicted"/>
<dbReference type="Proteomes" id="UP001500571">
    <property type="component" value="Unassembled WGS sequence"/>
</dbReference>
<feature type="compositionally biased region" description="Low complexity" evidence="1">
    <location>
        <begin position="222"/>
        <end position="246"/>
    </location>
</feature>
<name>A0ABN2RXD4_9ACTN</name>
<feature type="region of interest" description="Disordered" evidence="1">
    <location>
        <begin position="205"/>
        <end position="273"/>
    </location>
</feature>
<organism evidence="3 4">
    <name type="scientific">Nocardioides panacihumi</name>
    <dbReference type="NCBI Taxonomy" id="400774"/>
    <lineage>
        <taxon>Bacteria</taxon>
        <taxon>Bacillati</taxon>
        <taxon>Actinomycetota</taxon>
        <taxon>Actinomycetes</taxon>
        <taxon>Propionibacteriales</taxon>
        <taxon>Nocardioidaceae</taxon>
        <taxon>Nocardioides</taxon>
    </lineage>
</organism>
<protein>
    <recommendedName>
        <fullName evidence="5">Ig-like domain-containing protein</fullName>
    </recommendedName>
</protein>
<feature type="compositionally biased region" description="Low complexity" evidence="1">
    <location>
        <begin position="55"/>
        <end position="77"/>
    </location>
</feature>
<evidence type="ECO:0000256" key="1">
    <source>
        <dbReference type="SAM" id="MobiDB-lite"/>
    </source>
</evidence>
<dbReference type="PROSITE" id="PS51257">
    <property type="entry name" value="PROKAR_LIPOPROTEIN"/>
    <property type="match status" value="1"/>
</dbReference>
<evidence type="ECO:0008006" key="5">
    <source>
        <dbReference type="Google" id="ProtNLM"/>
    </source>
</evidence>
<reference evidence="3 4" key="1">
    <citation type="journal article" date="2019" name="Int. J. Syst. Evol. Microbiol.">
        <title>The Global Catalogue of Microorganisms (GCM) 10K type strain sequencing project: providing services to taxonomists for standard genome sequencing and annotation.</title>
        <authorList>
            <consortium name="The Broad Institute Genomics Platform"/>
            <consortium name="The Broad Institute Genome Sequencing Center for Infectious Disease"/>
            <person name="Wu L."/>
            <person name="Ma J."/>
        </authorList>
    </citation>
    <scope>NUCLEOTIDE SEQUENCE [LARGE SCALE GENOMIC DNA]</scope>
    <source>
        <strain evidence="3 4">JCM 15309</strain>
    </source>
</reference>
<feature type="compositionally biased region" description="Low complexity" evidence="1">
    <location>
        <begin position="24"/>
        <end position="48"/>
    </location>
</feature>
<evidence type="ECO:0000256" key="2">
    <source>
        <dbReference type="SAM" id="SignalP"/>
    </source>
</evidence>
<gene>
    <name evidence="3" type="ORF">GCM10009798_42320</name>
</gene>
<dbReference type="RefSeq" id="WP_344048393.1">
    <property type="nucleotide sequence ID" value="NZ_BAAAPB010000008.1"/>
</dbReference>
<feature type="chain" id="PRO_5046451114" description="Ig-like domain-containing protein" evidence="2">
    <location>
        <begin position="18"/>
        <end position="273"/>
    </location>
</feature>